<evidence type="ECO:0000256" key="5">
    <source>
        <dbReference type="ARBA" id="ARBA00022692"/>
    </source>
</evidence>
<keyword evidence="5 8" id="KW-0812">Transmembrane</keyword>
<dbReference type="SUPFAM" id="SSF103473">
    <property type="entry name" value="MFS general substrate transporter"/>
    <property type="match status" value="1"/>
</dbReference>
<evidence type="ECO:0000313" key="11">
    <source>
        <dbReference type="Proteomes" id="UP000076512"/>
    </source>
</evidence>
<feature type="transmembrane region" description="Helical" evidence="8">
    <location>
        <begin position="260"/>
        <end position="279"/>
    </location>
</feature>
<comment type="subcellular location">
    <subcellularLocation>
        <location evidence="1">Cell membrane</location>
        <topology evidence="1">Multi-pass membrane protein</topology>
    </subcellularLocation>
</comment>
<evidence type="ECO:0000256" key="1">
    <source>
        <dbReference type="ARBA" id="ARBA00004651"/>
    </source>
</evidence>
<dbReference type="Pfam" id="PF07690">
    <property type="entry name" value="MFS_1"/>
    <property type="match status" value="1"/>
</dbReference>
<feature type="transmembrane region" description="Helical" evidence="8">
    <location>
        <begin position="350"/>
        <end position="372"/>
    </location>
</feature>
<keyword evidence="4" id="KW-1003">Cell membrane</keyword>
<feature type="domain" description="Major facilitator superfamily (MFS) profile" evidence="9">
    <location>
        <begin position="22"/>
        <end position="402"/>
    </location>
</feature>
<keyword evidence="11" id="KW-1185">Reference proteome</keyword>
<feature type="transmembrane region" description="Helical" evidence="8">
    <location>
        <begin position="88"/>
        <end position="105"/>
    </location>
</feature>
<feature type="transmembrane region" description="Helical" evidence="8">
    <location>
        <begin position="117"/>
        <end position="135"/>
    </location>
</feature>
<dbReference type="AlphaFoldDB" id="A0A164L1H7"/>
<dbReference type="STRING" id="455432.AWN90_37345"/>
<dbReference type="Gene3D" id="1.20.1250.20">
    <property type="entry name" value="MFS general substrate transporter like domains"/>
    <property type="match status" value="1"/>
</dbReference>
<dbReference type="CDD" id="cd17324">
    <property type="entry name" value="MFS_NepI_like"/>
    <property type="match status" value="1"/>
</dbReference>
<name>A0A164L1H7_9NOCA</name>
<feature type="transmembrane region" description="Helical" evidence="8">
    <location>
        <begin position="291"/>
        <end position="307"/>
    </location>
</feature>
<dbReference type="PANTHER" id="PTHR43271">
    <property type="entry name" value="BLL2771 PROTEIN"/>
    <property type="match status" value="1"/>
</dbReference>
<feature type="transmembrane region" description="Helical" evidence="8">
    <location>
        <begin position="176"/>
        <end position="193"/>
    </location>
</feature>
<evidence type="ECO:0000259" key="9">
    <source>
        <dbReference type="PROSITE" id="PS50850"/>
    </source>
</evidence>
<evidence type="ECO:0000256" key="4">
    <source>
        <dbReference type="ARBA" id="ARBA00022475"/>
    </source>
</evidence>
<feature type="transmembrane region" description="Helical" evidence="8">
    <location>
        <begin position="24"/>
        <end position="44"/>
    </location>
</feature>
<keyword evidence="7 8" id="KW-0472">Membrane</keyword>
<proteinExistence type="inferred from homology"/>
<evidence type="ECO:0000256" key="6">
    <source>
        <dbReference type="ARBA" id="ARBA00022989"/>
    </source>
</evidence>
<accession>A0A164L1H7</accession>
<sequence length="414" mass="41486">MLSVMTTSAAAPADVSAHERRITVALFAAGLTTFASMYSAQALLPSLSAAFAATPAHAALAVSLTTGLLALAIVPVSVLSGRFGRTRVMIASAVAASVIGLLLPFSPSLGVLLVGRAVQGLALAGVPAVAMAYLAEEIGAAGLGAAMGVYVAGTSIGGLAGRLIPAFTLEVASWRWGDAAVAVAAALCTVWFVRGLPPSRRFVPQPTGIRSLAADLAGHLRHRTLLPLFGVAFVLMGGFVSVYNFLGYRLIRAPFGLSEATAGLVFVMYLAGTASSTVAGRLADRLGRARVLGVSILTMAAGLALTVPDHLPVLLAGVLLCTAGFFGAHAVASAWVGAAAEGNRAAASSLYLFAYYLGSSLVGGAAGLAYAWHGWAGLAGYVGVLVVLAGALAVVVATAKPARGNSGVCGPASM</sequence>
<evidence type="ECO:0000256" key="7">
    <source>
        <dbReference type="ARBA" id="ARBA00023136"/>
    </source>
</evidence>
<keyword evidence="3" id="KW-0813">Transport</keyword>
<dbReference type="EMBL" id="LWGR01000010">
    <property type="protein sequence ID" value="KZM71922.1"/>
    <property type="molecule type" value="Genomic_DNA"/>
</dbReference>
<feature type="transmembrane region" description="Helical" evidence="8">
    <location>
        <begin position="378"/>
        <end position="397"/>
    </location>
</feature>
<dbReference type="PANTHER" id="PTHR43271:SF1">
    <property type="entry name" value="INNER MEMBRANE TRANSPORT PROTEIN YNFM"/>
    <property type="match status" value="1"/>
</dbReference>
<gene>
    <name evidence="10" type="ORF">AWN90_37345</name>
</gene>
<evidence type="ECO:0000256" key="3">
    <source>
        <dbReference type="ARBA" id="ARBA00022448"/>
    </source>
</evidence>
<dbReference type="InterPro" id="IPR020846">
    <property type="entry name" value="MFS_dom"/>
</dbReference>
<keyword evidence="6 8" id="KW-1133">Transmembrane helix</keyword>
<feature type="transmembrane region" description="Helical" evidence="8">
    <location>
        <begin position="225"/>
        <end position="248"/>
    </location>
</feature>
<dbReference type="PROSITE" id="PS50850">
    <property type="entry name" value="MFS"/>
    <property type="match status" value="1"/>
</dbReference>
<organism evidence="10 11">
    <name type="scientific">Nocardia terpenica</name>
    <dbReference type="NCBI Taxonomy" id="455432"/>
    <lineage>
        <taxon>Bacteria</taxon>
        <taxon>Bacillati</taxon>
        <taxon>Actinomycetota</taxon>
        <taxon>Actinomycetes</taxon>
        <taxon>Mycobacteriales</taxon>
        <taxon>Nocardiaceae</taxon>
        <taxon>Nocardia</taxon>
    </lineage>
</organism>
<feature type="transmembrane region" description="Helical" evidence="8">
    <location>
        <begin position="313"/>
        <end position="338"/>
    </location>
</feature>
<dbReference type="GO" id="GO:0005886">
    <property type="term" value="C:plasma membrane"/>
    <property type="evidence" value="ECO:0007669"/>
    <property type="project" value="UniProtKB-SubCell"/>
</dbReference>
<dbReference type="InterPro" id="IPR036259">
    <property type="entry name" value="MFS_trans_sf"/>
</dbReference>
<dbReference type="InterPro" id="IPR011701">
    <property type="entry name" value="MFS"/>
</dbReference>
<dbReference type="GO" id="GO:0022857">
    <property type="term" value="F:transmembrane transporter activity"/>
    <property type="evidence" value="ECO:0007669"/>
    <property type="project" value="InterPro"/>
</dbReference>
<evidence type="ECO:0000256" key="8">
    <source>
        <dbReference type="SAM" id="Phobius"/>
    </source>
</evidence>
<evidence type="ECO:0000256" key="2">
    <source>
        <dbReference type="ARBA" id="ARBA00008335"/>
    </source>
</evidence>
<feature type="transmembrane region" description="Helical" evidence="8">
    <location>
        <begin position="56"/>
        <end position="76"/>
    </location>
</feature>
<comment type="caution">
    <text evidence="10">The sequence shown here is derived from an EMBL/GenBank/DDBJ whole genome shotgun (WGS) entry which is preliminary data.</text>
</comment>
<protein>
    <recommendedName>
        <fullName evidence="9">Major facilitator superfamily (MFS) profile domain-containing protein</fullName>
    </recommendedName>
</protein>
<dbReference type="Proteomes" id="UP000076512">
    <property type="component" value="Unassembled WGS sequence"/>
</dbReference>
<evidence type="ECO:0000313" key="10">
    <source>
        <dbReference type="EMBL" id="KZM71922.1"/>
    </source>
</evidence>
<feature type="transmembrane region" description="Helical" evidence="8">
    <location>
        <begin position="142"/>
        <end position="164"/>
    </location>
</feature>
<comment type="similarity">
    <text evidence="2">Belongs to the major facilitator superfamily.</text>
</comment>
<reference evidence="10 11" key="1">
    <citation type="submission" date="2016-04" db="EMBL/GenBank/DDBJ databases">
        <authorList>
            <person name="Evans L.H."/>
            <person name="Alamgir A."/>
            <person name="Owens N."/>
            <person name="Weber N.D."/>
            <person name="Virtaneva K."/>
            <person name="Barbian K."/>
            <person name="Babar A."/>
            <person name="Rosenke K."/>
        </authorList>
    </citation>
    <scope>NUCLEOTIDE SEQUENCE [LARGE SCALE GENOMIC DNA]</scope>
    <source>
        <strain evidence="10 11">IFM 0406</strain>
    </source>
</reference>